<gene>
    <name evidence="9" type="ORF">VDAG_10262</name>
</gene>
<feature type="compositionally biased region" description="Polar residues" evidence="7">
    <location>
        <begin position="373"/>
        <end position="383"/>
    </location>
</feature>
<accession>G2XJD0</accession>
<dbReference type="GO" id="GO:0000981">
    <property type="term" value="F:DNA-binding transcription factor activity, RNA polymerase II-specific"/>
    <property type="evidence" value="ECO:0007669"/>
    <property type="project" value="InterPro"/>
</dbReference>
<dbReference type="CDD" id="cd00067">
    <property type="entry name" value="GAL4"/>
    <property type="match status" value="1"/>
</dbReference>
<keyword evidence="6" id="KW-0539">Nucleus</keyword>
<feature type="compositionally biased region" description="Basic and acidic residues" evidence="7">
    <location>
        <begin position="506"/>
        <end position="515"/>
    </location>
</feature>
<dbReference type="Proteomes" id="UP000001611">
    <property type="component" value="Unassembled WGS sequence"/>
</dbReference>
<feature type="domain" description="Zn(2)-C6 fungal-type" evidence="8">
    <location>
        <begin position="83"/>
        <end position="112"/>
    </location>
</feature>
<dbReference type="GeneID" id="20711725"/>
<dbReference type="AlphaFoldDB" id="G2XJD0"/>
<dbReference type="InterPro" id="IPR001138">
    <property type="entry name" value="Zn2Cys6_DnaBD"/>
</dbReference>
<keyword evidence="4" id="KW-0238">DNA-binding</keyword>
<dbReference type="InParanoid" id="G2XJD0"/>
<feature type="region of interest" description="Disordered" evidence="7">
    <location>
        <begin position="122"/>
        <end position="141"/>
    </location>
</feature>
<dbReference type="PANTHER" id="PTHR47659">
    <property type="entry name" value="ZN(II)2CYS6 TRANSCRIPTION FACTOR (EUROFUNG)-RELATED"/>
    <property type="match status" value="1"/>
</dbReference>
<keyword evidence="2" id="KW-0862">Zinc</keyword>
<evidence type="ECO:0000256" key="1">
    <source>
        <dbReference type="ARBA" id="ARBA00022723"/>
    </source>
</evidence>
<sequence length="515" mass="56912">MTLSSYHRSEEPAPTSAPYPSMSAQHVHHMPAPYMTMPGPLPPPPQPPSTQTYAGPTSQAPEDTQPFASPKSQRKTKGHVASACVPCKKAHLRCDARRPCSRCLSNGKEDACIDVQHKKRGRPRLRDDREGRYAPSTYPHPQDAAIRRPLSLYSSGGPVSGYDDPLWRVNSYRILKSQQSEPIAPRYLERASASEANMYPPPLAIPSSAAEPVAFLNLDMEVVKASPTFMDAIGISNIRGRALFDLVTPSERTKVQGHQLVLQEERSRKDPMYLPPIFGKQEEERVFETLRFDAEELARIQMDRRDMLAFAAPGGQLRSFLVRFGSAKRDSTYFIALMLVLPPGDPYATTSPHAREVHYGYPTHQPYHHPQHSNTYSQHSQMTAPFDPNRPRFGEGSSVSRPSTGHPPPQLMPGLSPGLSPGFSPGIGSGMPSYAASPTRPDYAAGPSSSQIPRSELPPSHRPPPQHSSYQLPPIRSSPQQVPQQSKPPPKREDRSGRVDIGGLIDKPEQPRRPQ</sequence>
<dbReference type="KEGG" id="vda:VDAG_10262"/>
<protein>
    <recommendedName>
        <fullName evidence="8">Zn(2)-C6 fungal-type domain-containing protein</fullName>
    </recommendedName>
</protein>
<evidence type="ECO:0000256" key="6">
    <source>
        <dbReference type="ARBA" id="ARBA00023242"/>
    </source>
</evidence>
<feature type="compositionally biased region" description="Pro residues" evidence="7">
    <location>
        <begin position="39"/>
        <end position="48"/>
    </location>
</feature>
<dbReference type="Gene3D" id="4.10.240.10">
    <property type="entry name" value="Zn(2)-C6 fungal-type DNA-binding domain"/>
    <property type="match status" value="1"/>
</dbReference>
<organism evidence="9 10">
    <name type="scientific">Verticillium dahliae (strain VdLs.17 / ATCC MYA-4575 / FGSC 10137)</name>
    <name type="common">Verticillium wilt</name>
    <dbReference type="NCBI Taxonomy" id="498257"/>
    <lineage>
        <taxon>Eukaryota</taxon>
        <taxon>Fungi</taxon>
        <taxon>Dikarya</taxon>
        <taxon>Ascomycota</taxon>
        <taxon>Pezizomycotina</taxon>
        <taxon>Sordariomycetes</taxon>
        <taxon>Hypocreomycetidae</taxon>
        <taxon>Glomerellales</taxon>
        <taxon>Plectosphaerellaceae</taxon>
        <taxon>Verticillium</taxon>
    </lineage>
</organism>
<dbReference type="EMBL" id="DS572728">
    <property type="protein sequence ID" value="EGY20633.1"/>
    <property type="molecule type" value="Genomic_DNA"/>
</dbReference>
<evidence type="ECO:0000313" key="10">
    <source>
        <dbReference type="Proteomes" id="UP000001611"/>
    </source>
</evidence>
<reference evidence="9 10" key="1">
    <citation type="submission" date="2008-03" db="EMBL/GenBank/DDBJ databases">
        <title>The Genome Sequence of Verticillium dahliae VdLs.17.</title>
        <authorList>
            <consortium name="The Broad Institute Genome Sequencing Platform"/>
            <person name="Ma L.-J.J."/>
            <person name="Klosterman S.J."/>
            <person name="Subbarao K."/>
            <person name="Dobinson K."/>
            <person name="Veronese P."/>
            <person name="Kang S."/>
            <person name="Gold S.E."/>
            <person name="Young S."/>
            <person name="Jaffe D."/>
            <person name="Gnerre S."/>
            <person name="Berlin A."/>
            <person name="Heiman D."/>
            <person name="Hepburn T."/>
            <person name="Sykes S."/>
            <person name="Alvarado L."/>
            <person name="Kodira C.D."/>
            <person name="Lander E."/>
            <person name="Galagan J."/>
            <person name="Nusbaum C."/>
            <person name="Birren B."/>
        </authorList>
    </citation>
    <scope>NUCLEOTIDE SEQUENCE [LARGE SCALE GENOMIC DNA]</scope>
    <source>
        <strain evidence="10">VdLs.17 / ATCC MYA-4575 / FGSC 10137</strain>
    </source>
</reference>
<dbReference type="eggNOG" id="ENOG502S5NV">
    <property type="taxonomic scope" value="Eukaryota"/>
</dbReference>
<proteinExistence type="predicted"/>
<dbReference type="OrthoDB" id="5575144at2759"/>
<evidence type="ECO:0000313" key="9">
    <source>
        <dbReference type="EMBL" id="EGY20633.1"/>
    </source>
</evidence>
<dbReference type="RefSeq" id="XP_009658174.1">
    <property type="nucleotide sequence ID" value="XM_009659879.1"/>
</dbReference>
<dbReference type="PROSITE" id="PS00463">
    <property type="entry name" value="ZN2_CY6_FUNGAL_1"/>
    <property type="match status" value="1"/>
</dbReference>
<dbReference type="GO" id="GO:0003677">
    <property type="term" value="F:DNA binding"/>
    <property type="evidence" value="ECO:0007669"/>
    <property type="project" value="UniProtKB-KW"/>
</dbReference>
<evidence type="ECO:0000256" key="5">
    <source>
        <dbReference type="ARBA" id="ARBA00023163"/>
    </source>
</evidence>
<dbReference type="PANTHER" id="PTHR47659:SF4">
    <property type="entry name" value="ZN(II)2CYS6 TRANSCRIPTION FACTOR (EUROFUNG)"/>
    <property type="match status" value="1"/>
</dbReference>
<evidence type="ECO:0000259" key="8">
    <source>
        <dbReference type="PROSITE" id="PS50048"/>
    </source>
</evidence>
<feature type="compositionally biased region" description="Polar residues" evidence="7">
    <location>
        <begin position="49"/>
        <end position="71"/>
    </location>
</feature>
<keyword evidence="3" id="KW-0805">Transcription regulation</keyword>
<reference evidence="10" key="2">
    <citation type="journal article" date="2011" name="PLoS Pathog.">
        <title>Comparative genomics yields insights into niche adaptation of plant vascular wilt pathogens.</title>
        <authorList>
            <person name="Klosterman S.J."/>
            <person name="Subbarao K.V."/>
            <person name="Kang S."/>
            <person name="Veronese P."/>
            <person name="Gold S.E."/>
            <person name="Thomma B.P.H.J."/>
            <person name="Chen Z."/>
            <person name="Henrissat B."/>
            <person name="Lee Y.-H."/>
            <person name="Park J."/>
            <person name="Garcia-Pedrajas M.D."/>
            <person name="Barbara D.J."/>
            <person name="Anchieta A."/>
            <person name="de Jonge R."/>
            <person name="Santhanam P."/>
            <person name="Maruthachalam K."/>
            <person name="Atallah Z."/>
            <person name="Amyotte S.G."/>
            <person name="Paz Z."/>
            <person name="Inderbitzin P."/>
            <person name="Hayes R.J."/>
            <person name="Heiman D.I."/>
            <person name="Young S."/>
            <person name="Zeng Q."/>
            <person name="Engels R."/>
            <person name="Galagan J."/>
            <person name="Cuomo C.A."/>
            <person name="Dobinson K.F."/>
            <person name="Ma L.-J."/>
        </authorList>
    </citation>
    <scope>NUCLEOTIDE SEQUENCE [LARGE SCALE GENOMIC DNA]</scope>
    <source>
        <strain evidence="10">VdLs.17 / ATCC MYA-4575 / FGSC 10137</strain>
    </source>
</reference>
<keyword evidence="5" id="KW-0804">Transcription</keyword>
<dbReference type="GO" id="GO:0008270">
    <property type="term" value="F:zinc ion binding"/>
    <property type="evidence" value="ECO:0007669"/>
    <property type="project" value="InterPro"/>
</dbReference>
<dbReference type="InterPro" id="IPR050335">
    <property type="entry name" value="ERT1_acuK_gluconeogen_tf"/>
</dbReference>
<dbReference type="OMA" id="VENQPMT"/>
<name>G2XJD0_VERDV</name>
<evidence type="ECO:0000256" key="4">
    <source>
        <dbReference type="ARBA" id="ARBA00023125"/>
    </source>
</evidence>
<feature type="region of interest" description="Disordered" evidence="7">
    <location>
        <begin position="351"/>
        <end position="515"/>
    </location>
</feature>
<dbReference type="InterPro" id="IPR036864">
    <property type="entry name" value="Zn2-C6_fun-type_DNA-bd_sf"/>
</dbReference>
<dbReference type="Pfam" id="PF00172">
    <property type="entry name" value="Zn_clus"/>
    <property type="match status" value="1"/>
</dbReference>
<evidence type="ECO:0000256" key="7">
    <source>
        <dbReference type="SAM" id="MobiDB-lite"/>
    </source>
</evidence>
<evidence type="ECO:0000256" key="2">
    <source>
        <dbReference type="ARBA" id="ARBA00022833"/>
    </source>
</evidence>
<evidence type="ECO:0000256" key="3">
    <source>
        <dbReference type="ARBA" id="ARBA00023015"/>
    </source>
</evidence>
<dbReference type="STRING" id="498257.G2XJD0"/>
<feature type="region of interest" description="Disordered" evidence="7">
    <location>
        <begin position="1"/>
        <end position="78"/>
    </location>
</feature>
<feature type="compositionally biased region" description="Low complexity" evidence="7">
    <location>
        <begin position="467"/>
        <end position="485"/>
    </location>
</feature>
<dbReference type="SUPFAM" id="SSF57701">
    <property type="entry name" value="Zn2/Cys6 DNA-binding domain"/>
    <property type="match status" value="1"/>
</dbReference>
<dbReference type="SMART" id="SM00066">
    <property type="entry name" value="GAL4"/>
    <property type="match status" value="1"/>
</dbReference>
<keyword evidence="1" id="KW-0479">Metal-binding</keyword>
<dbReference type="HOGENOM" id="CLU_028977_1_0_1"/>
<keyword evidence="10" id="KW-1185">Reference proteome</keyword>
<dbReference type="PROSITE" id="PS50048">
    <property type="entry name" value="ZN2_CY6_FUNGAL_2"/>
    <property type="match status" value="1"/>
</dbReference>